<dbReference type="EMBL" id="JACHGR010000006">
    <property type="protein sequence ID" value="MBB6056119.1"/>
    <property type="molecule type" value="Genomic_DNA"/>
</dbReference>
<comment type="caution">
    <text evidence="5">The sequence shown here is derived from an EMBL/GenBank/DDBJ whole genome shotgun (WGS) entry which is preliminary data.</text>
</comment>
<dbReference type="InterPro" id="IPR036881">
    <property type="entry name" value="Glyco_hydro_3_C_sf"/>
</dbReference>
<evidence type="ECO:0000256" key="2">
    <source>
        <dbReference type="ARBA" id="ARBA00022801"/>
    </source>
</evidence>
<dbReference type="PRINTS" id="PR00133">
    <property type="entry name" value="GLHYDRLASE3"/>
</dbReference>
<evidence type="ECO:0000313" key="5">
    <source>
        <dbReference type="EMBL" id="MBB6056119.1"/>
    </source>
</evidence>
<dbReference type="Pfam" id="PF01915">
    <property type="entry name" value="Glyco_hydro_3_C"/>
    <property type="match status" value="1"/>
</dbReference>
<dbReference type="InterPro" id="IPR036962">
    <property type="entry name" value="Glyco_hydro_3_N_sf"/>
</dbReference>
<dbReference type="Pfam" id="PF00933">
    <property type="entry name" value="Glyco_hydro_3"/>
    <property type="match status" value="1"/>
</dbReference>
<dbReference type="InterPro" id="IPR026891">
    <property type="entry name" value="Fn3-like"/>
</dbReference>
<dbReference type="Proteomes" id="UP000585721">
    <property type="component" value="Unassembled WGS sequence"/>
</dbReference>
<dbReference type="InterPro" id="IPR001764">
    <property type="entry name" value="Glyco_hydro_3_N"/>
</dbReference>
<evidence type="ECO:0000256" key="3">
    <source>
        <dbReference type="SAM" id="SignalP"/>
    </source>
</evidence>
<dbReference type="RefSeq" id="WP_188026850.1">
    <property type="nucleotide sequence ID" value="NZ_JACHGR010000006.1"/>
</dbReference>
<dbReference type="EC" id="3.2.1.21" evidence="5"/>
<protein>
    <submittedName>
        <fullName evidence="5">Beta-glucosidase</fullName>
        <ecNumber evidence="5">3.2.1.21</ecNumber>
    </submittedName>
</protein>
<dbReference type="InterPro" id="IPR050288">
    <property type="entry name" value="Cellulose_deg_GH3"/>
</dbReference>
<dbReference type="GO" id="GO:0005975">
    <property type="term" value="P:carbohydrate metabolic process"/>
    <property type="evidence" value="ECO:0007669"/>
    <property type="project" value="InterPro"/>
</dbReference>
<dbReference type="AlphaFoldDB" id="A0A841GDW4"/>
<dbReference type="SMART" id="SM01217">
    <property type="entry name" value="Fn3_like"/>
    <property type="match status" value="1"/>
</dbReference>
<accession>A0A841GDW4</accession>
<feature type="chain" id="PRO_5032765555" evidence="3">
    <location>
        <begin position="24"/>
        <end position="838"/>
    </location>
</feature>
<gene>
    <name evidence="5" type="ORF">HNR75_002049</name>
</gene>
<dbReference type="SUPFAM" id="SSF51445">
    <property type="entry name" value="(Trans)glycosidases"/>
    <property type="match status" value="1"/>
</dbReference>
<keyword evidence="6" id="KW-1185">Reference proteome</keyword>
<dbReference type="Gene3D" id="3.20.20.300">
    <property type="entry name" value="Glycoside hydrolase, family 3, N-terminal domain"/>
    <property type="match status" value="1"/>
</dbReference>
<sequence length="838" mass="89718">MTMQKTKLTTLAIVISTLLGGVAGCNNDSNDKKDASQSTVKDDAYYKSLAEGMVAKMTADEKINMLIGPGYTTTPASNGTRTFGTDYSKIANVKKIVPGAAGYINGVYNETSGLDIPAAKLVDGPAGIRIYPTREGQEGLEPESGTYYATAFPTGTLLASTWNAELAKEVGEAAGNEAKEYGVDFWLAPGLNIQRNPLNGRNFEYYSEDPLISGVIAAAVVEGAQSEGIGATIKHFAANNSETNRRTVNAVVTPRALREIYLRGFEYAVEKSHPWALMTSYNSINGVNAGERTDLITNILRDEWGFKGFAMSDWWSGWDPVALVKAGTDVIQPGGAYRIFRGADWLTVLQDAYKNNQLSEDIINRDVVRTLTQVLKAPSGQNYPYSNNPDLNAHAQIAKQAAEEGMVLLKNDGSVLPVATSQKLASFGIGQINTFKGGTGSGDVHSPYIRNIYDGLAEKYAIDSEIGSFYQEFFNANKTASTDVFGVSEVISCPEPDVSVEQINAAALSSDVAVITISRNAGEGTDRTAAEGDYLLTATETALIDNVSTAFHAQSKKVVVILNIGGVIDTTAWKDKVDGILLAYQLGQEAGNAIADIIAGVVSPSGKLAQTFPASYEDVPSSATFPGVTESTYDNAGPVDPNVDTSITPKVADYNQYYNEDIYVGYRYYHTFNKGVAYPFGFGLSYTTFSFGNSAVSANTLSQGKTGSVTITTNVTNTGAVAGKEVAQVYVNAPEVKLKKPEIELKAFAKTDKLESGSAQQLTFNISAETLASFDEAHNQWIVEPGVYKVYVASSSDVSAVEPITFSVDKEIVVENTTPGALQLQPNFANKSFVTVSE</sequence>
<feature type="signal peptide" evidence="3">
    <location>
        <begin position="1"/>
        <end position="23"/>
    </location>
</feature>
<dbReference type="GO" id="GO:0008422">
    <property type="term" value="F:beta-glucosidase activity"/>
    <property type="evidence" value="ECO:0007669"/>
    <property type="project" value="UniProtKB-EC"/>
</dbReference>
<dbReference type="InterPro" id="IPR002772">
    <property type="entry name" value="Glyco_hydro_3_C"/>
</dbReference>
<keyword evidence="2 5" id="KW-0378">Hydrolase</keyword>
<dbReference type="InterPro" id="IPR013783">
    <property type="entry name" value="Ig-like_fold"/>
</dbReference>
<keyword evidence="5" id="KW-0326">Glycosidase</keyword>
<dbReference type="PROSITE" id="PS51257">
    <property type="entry name" value="PROKAR_LIPOPROTEIN"/>
    <property type="match status" value="1"/>
</dbReference>
<dbReference type="Pfam" id="PF14310">
    <property type="entry name" value="Fn3-like"/>
    <property type="match status" value="1"/>
</dbReference>
<dbReference type="SUPFAM" id="SSF52279">
    <property type="entry name" value="Beta-D-glucan exohydrolase, C-terminal domain"/>
    <property type="match status" value="1"/>
</dbReference>
<proteinExistence type="inferred from homology"/>
<keyword evidence="3" id="KW-0732">Signal</keyword>
<dbReference type="InterPro" id="IPR017853">
    <property type="entry name" value="GH"/>
</dbReference>
<comment type="similarity">
    <text evidence="1">Belongs to the glycosyl hydrolase 3 family.</text>
</comment>
<feature type="domain" description="Fibronectin type III-like" evidence="4">
    <location>
        <begin position="725"/>
        <end position="796"/>
    </location>
</feature>
<dbReference type="PANTHER" id="PTHR42715:SF10">
    <property type="entry name" value="BETA-GLUCOSIDASE"/>
    <property type="match status" value="1"/>
</dbReference>
<dbReference type="Gene3D" id="2.60.40.10">
    <property type="entry name" value="Immunoglobulins"/>
    <property type="match status" value="1"/>
</dbReference>
<evidence type="ECO:0000256" key="1">
    <source>
        <dbReference type="ARBA" id="ARBA00005336"/>
    </source>
</evidence>
<reference evidence="5 6" key="1">
    <citation type="submission" date="2020-08" db="EMBL/GenBank/DDBJ databases">
        <title>Genomic Encyclopedia of Type Strains, Phase IV (KMG-IV): sequencing the most valuable type-strain genomes for metagenomic binning, comparative biology and taxonomic classification.</title>
        <authorList>
            <person name="Goeker M."/>
        </authorList>
    </citation>
    <scope>NUCLEOTIDE SEQUENCE [LARGE SCALE GENOMIC DNA]</scope>
    <source>
        <strain evidence="5 6">DSM 22975</strain>
    </source>
</reference>
<organism evidence="5 6">
    <name type="scientific">Tolumonas osonensis</name>
    <dbReference type="NCBI Taxonomy" id="675874"/>
    <lineage>
        <taxon>Bacteria</taxon>
        <taxon>Pseudomonadati</taxon>
        <taxon>Pseudomonadota</taxon>
        <taxon>Gammaproteobacteria</taxon>
        <taxon>Aeromonadales</taxon>
        <taxon>Aeromonadaceae</taxon>
        <taxon>Tolumonas</taxon>
    </lineage>
</organism>
<evidence type="ECO:0000313" key="6">
    <source>
        <dbReference type="Proteomes" id="UP000585721"/>
    </source>
</evidence>
<name>A0A841GDW4_9GAMM</name>
<dbReference type="PANTHER" id="PTHR42715">
    <property type="entry name" value="BETA-GLUCOSIDASE"/>
    <property type="match status" value="1"/>
</dbReference>
<evidence type="ECO:0000259" key="4">
    <source>
        <dbReference type="SMART" id="SM01217"/>
    </source>
</evidence>
<dbReference type="Gene3D" id="3.40.50.1700">
    <property type="entry name" value="Glycoside hydrolase family 3 C-terminal domain"/>
    <property type="match status" value="1"/>
</dbReference>